<dbReference type="InterPro" id="IPR036397">
    <property type="entry name" value="RNaseH_sf"/>
</dbReference>
<dbReference type="GO" id="GO:0003676">
    <property type="term" value="F:nucleic acid binding"/>
    <property type="evidence" value="ECO:0007669"/>
    <property type="project" value="InterPro"/>
</dbReference>
<dbReference type="Pfam" id="PF13456">
    <property type="entry name" value="RVT_3"/>
    <property type="match status" value="1"/>
</dbReference>
<name>A0A6P5SHD8_PRUAV</name>
<dbReference type="GeneID" id="110757975"/>
<dbReference type="RefSeq" id="XP_021815434.1">
    <property type="nucleotide sequence ID" value="XM_021959742.1"/>
</dbReference>
<sequence length="326" mass="35575">MESATSYVPVPASGCGGDSQGAFESSVSPDCLIWHFDHKGKFSVKSAYRVALALSTDLDPPSSSVSGMAQLWKWVWNAKLPKKIKLCTWRGIHDILPTCCALAKRRGSLPHLGCGVCGGAESTLHILRNYPFAQAVWCLLSGLLSFDRHADLPLPDWLLVFWCELPSDARALSMVVMWALWSNQNDVTWRSTRRRPHDLVQFVLQYMEEFRCANNQPTGCHDSLGASCWSCPPSGTIKINFVGAFHTGSTGGGVGVVIRDENGQFLASLAKRVLYANSAEHVECLAAREAVGFWRKMGGQSVIFEGDSLNTIQDVLSSGVNLSPLG</sequence>
<evidence type="ECO:0000313" key="4">
    <source>
        <dbReference type="RefSeq" id="XP_021815434.1"/>
    </source>
</evidence>
<dbReference type="InterPro" id="IPR002156">
    <property type="entry name" value="RNaseH_domain"/>
</dbReference>
<dbReference type="InterPro" id="IPR052929">
    <property type="entry name" value="RNase_H-like_EbsB-rel"/>
</dbReference>
<organism evidence="3 4">
    <name type="scientific">Prunus avium</name>
    <name type="common">Cherry</name>
    <name type="synonym">Cerasus avium</name>
    <dbReference type="NCBI Taxonomy" id="42229"/>
    <lineage>
        <taxon>Eukaryota</taxon>
        <taxon>Viridiplantae</taxon>
        <taxon>Streptophyta</taxon>
        <taxon>Embryophyta</taxon>
        <taxon>Tracheophyta</taxon>
        <taxon>Spermatophyta</taxon>
        <taxon>Magnoliopsida</taxon>
        <taxon>eudicotyledons</taxon>
        <taxon>Gunneridae</taxon>
        <taxon>Pentapetalae</taxon>
        <taxon>rosids</taxon>
        <taxon>fabids</taxon>
        <taxon>Rosales</taxon>
        <taxon>Rosaceae</taxon>
        <taxon>Amygdaloideae</taxon>
        <taxon>Amygdaleae</taxon>
        <taxon>Prunus</taxon>
    </lineage>
</organism>
<dbReference type="Proteomes" id="UP000515124">
    <property type="component" value="Unplaced"/>
</dbReference>
<evidence type="ECO:0000259" key="2">
    <source>
        <dbReference type="Pfam" id="PF13966"/>
    </source>
</evidence>
<feature type="domain" description="RNase H type-1" evidence="1">
    <location>
        <begin position="240"/>
        <end position="313"/>
    </location>
</feature>
<evidence type="ECO:0000313" key="3">
    <source>
        <dbReference type="Proteomes" id="UP000515124"/>
    </source>
</evidence>
<reference evidence="4" key="1">
    <citation type="submission" date="2025-08" db="UniProtKB">
        <authorList>
            <consortium name="RefSeq"/>
        </authorList>
    </citation>
    <scope>IDENTIFICATION</scope>
</reference>
<keyword evidence="3" id="KW-1185">Reference proteome</keyword>
<dbReference type="AlphaFoldDB" id="A0A6P5SHD8"/>
<accession>A0A6P5SHD8</accession>
<proteinExistence type="predicted"/>
<evidence type="ECO:0000259" key="1">
    <source>
        <dbReference type="Pfam" id="PF13456"/>
    </source>
</evidence>
<feature type="domain" description="Reverse transcriptase zinc-binding" evidence="2">
    <location>
        <begin position="42"/>
        <end position="137"/>
    </location>
</feature>
<dbReference type="PANTHER" id="PTHR47074:SF48">
    <property type="entry name" value="POLYNUCLEOTIDYL TRANSFERASE, RIBONUCLEASE H-LIKE SUPERFAMILY PROTEIN"/>
    <property type="match status" value="1"/>
</dbReference>
<protein>
    <submittedName>
        <fullName evidence="4">Uncharacterized protein LOC110757975</fullName>
    </submittedName>
</protein>
<dbReference type="PANTHER" id="PTHR47074">
    <property type="entry name" value="BNAC02G40300D PROTEIN"/>
    <property type="match status" value="1"/>
</dbReference>
<gene>
    <name evidence="4" type="primary">LOC110757975</name>
</gene>
<dbReference type="Gene3D" id="3.30.420.10">
    <property type="entry name" value="Ribonuclease H-like superfamily/Ribonuclease H"/>
    <property type="match status" value="1"/>
</dbReference>
<dbReference type="GO" id="GO:0004523">
    <property type="term" value="F:RNA-DNA hybrid ribonuclease activity"/>
    <property type="evidence" value="ECO:0007669"/>
    <property type="project" value="InterPro"/>
</dbReference>
<dbReference type="InterPro" id="IPR026960">
    <property type="entry name" value="RVT-Znf"/>
</dbReference>
<dbReference type="KEGG" id="pavi:110757975"/>
<dbReference type="Pfam" id="PF13966">
    <property type="entry name" value="zf-RVT"/>
    <property type="match status" value="1"/>
</dbReference>